<sequence length="904" mass="102457">MWYTLWLASLPVLLNANGIYNIHDAFEYGNALTRDFGNDIEALDAPEDLIDLAGRLLETAHLPDGLVSPLSEPSHGKCNGVNVWAELNSQGSYNYSVDFNNITKRQKQKDKARHLPNPDEVFERLFRRKGPMINETEMGLNFLWVSWVNFYFEDTLRTKPNSQGAQQMDADSQRSNLAMVYGRSKEREHVLRSFSNGRLKTSRNNHGEEMALVWSDVNDTMAQSAANLTEWQLYVLGDNGLNSHWGHLFWVSLYTREHNRVCDQLLLGAIDEGRDLNELTDERLFRMARVIMTTRHARAFLENFASDIGLRANGINTRVPFSTLSCDVQSRKTRLHKPPDFSIEYLHAYTFHQSIPDYVHYDTAAVSVAHDMFRRPPAFANYTMQQHVDAFYRSPAGRIQGDNIPGYLGFVFKQQLLDARANGLASYKAYVEHYSSHKHTVRTFADLMLSASLTQAISEVYDSVDDIDAYVGIQLEGMLVPTTSMAVSITRVALILGKVIPNFVGVSCYDDPHLYSAEFLTRKGMQFINGPSEALWDLMQHHVQLEDNTPFVRTHEWRHSRGVGANAAKGIHDYSVSNLGDYAGLNAVWSYALQSTREYLWVVIAIVGCMVMYVVAYAIASWALHRHCFVPRNVLAGDMPLLTHYAVLGVALTLQIPVYTYVFATILFSDRLDRVMWSLWPLTFALVSSHAVLYVADMAVRKPAEMKVFLVVHHLCWYATYMLPLVTQDIFTLRVGMVADYFTVYEGGLYLLMFYSKLQHRHLSDAQACLGRAAVCVFAFTRVVQMVLLISMYVMAYTRMVKYGHTGVYVISVIKMSVVMLSQVYVLYLYSQWPSLWKRDHHKTSGAANAMKDSAQDKSNCTSIHNMDTVRAAGLLSSVSMATTEQAMAHNKLSDIHSQAHGHE</sequence>
<feature type="transmembrane region" description="Helical" evidence="6">
    <location>
        <begin position="675"/>
        <end position="696"/>
    </location>
</feature>
<keyword evidence="6" id="KW-1133">Transmembrane helix</keyword>
<dbReference type="OrthoDB" id="6333650at2759"/>
<dbReference type="GeneID" id="25906730"/>
<dbReference type="SUPFAM" id="SSF48113">
    <property type="entry name" value="Heme-dependent peroxidases"/>
    <property type="match status" value="1"/>
</dbReference>
<dbReference type="EMBL" id="KQ242032">
    <property type="protein sequence ID" value="KNC81457.1"/>
    <property type="molecule type" value="Genomic_DNA"/>
</dbReference>
<dbReference type="GO" id="GO:0020037">
    <property type="term" value="F:heme binding"/>
    <property type="evidence" value="ECO:0007669"/>
    <property type="project" value="InterPro"/>
</dbReference>
<keyword evidence="1 5" id="KW-0479">Metal-binding</keyword>
<dbReference type="GO" id="GO:0006631">
    <property type="term" value="P:fatty acid metabolic process"/>
    <property type="evidence" value="ECO:0007669"/>
    <property type="project" value="UniProtKB-ARBA"/>
</dbReference>
<keyword evidence="6" id="KW-0812">Transmembrane</keyword>
<dbReference type="GO" id="GO:0004601">
    <property type="term" value="F:peroxidase activity"/>
    <property type="evidence" value="ECO:0007669"/>
    <property type="project" value="InterPro"/>
</dbReference>
<keyword evidence="4 5" id="KW-0408">Iron</keyword>
<feature type="signal peptide" evidence="7">
    <location>
        <begin position="1"/>
        <end position="16"/>
    </location>
</feature>
<dbReference type="InterPro" id="IPR010255">
    <property type="entry name" value="Haem_peroxidase_sf"/>
</dbReference>
<dbReference type="InterPro" id="IPR050783">
    <property type="entry name" value="Oxylipin_biosynth_metab"/>
</dbReference>
<feature type="transmembrane region" description="Helical" evidence="6">
    <location>
        <begin position="708"/>
        <end position="727"/>
    </location>
</feature>
<dbReference type="AlphaFoldDB" id="A0A0L0FX95"/>
<dbReference type="PROSITE" id="PS50292">
    <property type="entry name" value="PEROXIDASE_3"/>
    <property type="match status" value="1"/>
</dbReference>
<feature type="transmembrane region" description="Helical" evidence="6">
    <location>
        <begin position="733"/>
        <end position="752"/>
    </location>
</feature>
<dbReference type="GO" id="GO:0046872">
    <property type="term" value="F:metal ion binding"/>
    <property type="evidence" value="ECO:0007669"/>
    <property type="project" value="UniProtKB-KW"/>
</dbReference>
<evidence type="ECO:0000256" key="3">
    <source>
        <dbReference type="ARBA" id="ARBA00023002"/>
    </source>
</evidence>
<evidence type="ECO:0000256" key="4">
    <source>
        <dbReference type="ARBA" id="ARBA00023004"/>
    </source>
</evidence>
<protein>
    <submittedName>
        <fullName evidence="8">Uncharacterized protein</fullName>
    </submittedName>
</protein>
<keyword evidence="2" id="KW-0223">Dioxygenase</keyword>
<keyword evidence="5" id="KW-0349">Heme</keyword>
<feature type="chain" id="PRO_5005538478" evidence="7">
    <location>
        <begin position="17"/>
        <end position="904"/>
    </location>
</feature>
<dbReference type="PANTHER" id="PTHR11903:SF39">
    <property type="entry name" value="PROSTAGLANDIN G_H SYNTHASE 2-LIKE"/>
    <property type="match status" value="1"/>
</dbReference>
<feature type="transmembrane region" description="Helical" evidence="6">
    <location>
        <begin position="645"/>
        <end position="669"/>
    </location>
</feature>
<dbReference type="Gene3D" id="1.10.640.10">
    <property type="entry name" value="Haem peroxidase domain superfamily, animal type"/>
    <property type="match status" value="1"/>
</dbReference>
<evidence type="ECO:0000256" key="1">
    <source>
        <dbReference type="ARBA" id="ARBA00022723"/>
    </source>
</evidence>
<dbReference type="InterPro" id="IPR037120">
    <property type="entry name" value="Haem_peroxidase_sf_animal"/>
</dbReference>
<organism evidence="8 9">
    <name type="scientific">Sphaeroforma arctica JP610</name>
    <dbReference type="NCBI Taxonomy" id="667725"/>
    <lineage>
        <taxon>Eukaryota</taxon>
        <taxon>Ichthyosporea</taxon>
        <taxon>Ichthyophonida</taxon>
        <taxon>Sphaeroforma</taxon>
    </lineage>
</organism>
<evidence type="ECO:0000256" key="7">
    <source>
        <dbReference type="SAM" id="SignalP"/>
    </source>
</evidence>
<reference evidence="8 9" key="1">
    <citation type="submission" date="2011-02" db="EMBL/GenBank/DDBJ databases">
        <title>The Genome Sequence of Sphaeroforma arctica JP610.</title>
        <authorList>
            <consortium name="The Broad Institute Genome Sequencing Platform"/>
            <person name="Russ C."/>
            <person name="Cuomo C."/>
            <person name="Young S.K."/>
            <person name="Zeng Q."/>
            <person name="Gargeya S."/>
            <person name="Alvarado L."/>
            <person name="Berlin A."/>
            <person name="Chapman S.B."/>
            <person name="Chen Z."/>
            <person name="Freedman E."/>
            <person name="Gellesch M."/>
            <person name="Goldberg J."/>
            <person name="Griggs A."/>
            <person name="Gujja S."/>
            <person name="Heilman E."/>
            <person name="Heiman D."/>
            <person name="Howarth C."/>
            <person name="Mehta T."/>
            <person name="Neiman D."/>
            <person name="Pearson M."/>
            <person name="Roberts A."/>
            <person name="Saif S."/>
            <person name="Shea T."/>
            <person name="Shenoy N."/>
            <person name="Sisk P."/>
            <person name="Stolte C."/>
            <person name="Sykes S."/>
            <person name="White J."/>
            <person name="Yandava C."/>
            <person name="Burger G."/>
            <person name="Gray M.W."/>
            <person name="Holland P.W.H."/>
            <person name="King N."/>
            <person name="Lang F.B.F."/>
            <person name="Roger A.J."/>
            <person name="Ruiz-Trillo I."/>
            <person name="Haas B."/>
            <person name="Nusbaum C."/>
            <person name="Birren B."/>
        </authorList>
    </citation>
    <scope>NUCLEOTIDE SEQUENCE [LARGE SCALE GENOMIC DNA]</scope>
    <source>
        <strain evidence="8 9">JP610</strain>
    </source>
</reference>
<dbReference type="Proteomes" id="UP000054560">
    <property type="component" value="Unassembled WGS sequence"/>
</dbReference>
<dbReference type="eggNOG" id="KOG2408">
    <property type="taxonomic scope" value="Eukaryota"/>
</dbReference>
<feature type="transmembrane region" description="Helical" evidence="6">
    <location>
        <begin position="773"/>
        <end position="796"/>
    </location>
</feature>
<keyword evidence="7" id="KW-0732">Signal</keyword>
<evidence type="ECO:0000313" key="9">
    <source>
        <dbReference type="Proteomes" id="UP000054560"/>
    </source>
</evidence>
<feature type="transmembrane region" description="Helical" evidence="6">
    <location>
        <begin position="808"/>
        <end position="830"/>
    </location>
</feature>
<proteinExistence type="predicted"/>
<dbReference type="GO" id="GO:0006979">
    <property type="term" value="P:response to oxidative stress"/>
    <property type="evidence" value="ECO:0007669"/>
    <property type="project" value="InterPro"/>
</dbReference>
<dbReference type="InterPro" id="IPR019791">
    <property type="entry name" value="Haem_peroxidase_animal"/>
</dbReference>
<evidence type="ECO:0000256" key="6">
    <source>
        <dbReference type="SAM" id="Phobius"/>
    </source>
</evidence>
<feature type="binding site" description="axial binding residue" evidence="5">
    <location>
        <position position="347"/>
    </location>
    <ligand>
        <name>heme b</name>
        <dbReference type="ChEBI" id="CHEBI:60344"/>
    </ligand>
    <ligandPart>
        <name>Fe</name>
        <dbReference type="ChEBI" id="CHEBI:18248"/>
    </ligandPart>
</feature>
<keyword evidence="9" id="KW-1185">Reference proteome</keyword>
<dbReference type="GO" id="GO:0005737">
    <property type="term" value="C:cytoplasm"/>
    <property type="evidence" value="ECO:0007669"/>
    <property type="project" value="TreeGrafter"/>
</dbReference>
<feature type="transmembrane region" description="Helical" evidence="6">
    <location>
        <begin position="599"/>
        <end position="624"/>
    </location>
</feature>
<keyword evidence="3" id="KW-0560">Oxidoreductase</keyword>
<dbReference type="STRING" id="667725.A0A0L0FX95"/>
<dbReference type="GO" id="GO:0016702">
    <property type="term" value="F:oxidoreductase activity, acting on single donors with incorporation of molecular oxygen, incorporation of two atoms of oxygen"/>
    <property type="evidence" value="ECO:0007669"/>
    <property type="project" value="TreeGrafter"/>
</dbReference>
<dbReference type="RefSeq" id="XP_014155359.1">
    <property type="nucleotide sequence ID" value="XM_014299884.1"/>
</dbReference>
<keyword evidence="6" id="KW-0472">Membrane</keyword>
<accession>A0A0L0FX95</accession>
<dbReference type="Pfam" id="PF03098">
    <property type="entry name" value="An_peroxidase"/>
    <property type="match status" value="1"/>
</dbReference>
<name>A0A0L0FX95_9EUKA</name>
<dbReference type="GO" id="GO:0004666">
    <property type="term" value="F:prostaglandin-endoperoxide synthase activity"/>
    <property type="evidence" value="ECO:0007669"/>
    <property type="project" value="TreeGrafter"/>
</dbReference>
<evidence type="ECO:0000256" key="5">
    <source>
        <dbReference type="PIRSR" id="PIRSR619791-2"/>
    </source>
</evidence>
<dbReference type="PANTHER" id="PTHR11903">
    <property type="entry name" value="PROSTAGLANDIN G/H SYNTHASE"/>
    <property type="match status" value="1"/>
</dbReference>
<evidence type="ECO:0000313" key="8">
    <source>
        <dbReference type="EMBL" id="KNC81457.1"/>
    </source>
</evidence>
<gene>
    <name evidence="8" type="ORF">SARC_06226</name>
</gene>
<evidence type="ECO:0000256" key="2">
    <source>
        <dbReference type="ARBA" id="ARBA00022964"/>
    </source>
</evidence>